<dbReference type="Proteomes" id="UP000557872">
    <property type="component" value="Unassembled WGS sequence"/>
</dbReference>
<name>A0A851GDW6_9BACT</name>
<dbReference type="AlphaFoldDB" id="A0A851GDW6"/>
<keyword evidence="1" id="KW-0732">Signal</keyword>
<feature type="signal peptide" evidence="1">
    <location>
        <begin position="1"/>
        <end position="20"/>
    </location>
</feature>
<feature type="chain" id="PRO_5032574304" description="Lipoprotein" evidence="1">
    <location>
        <begin position="21"/>
        <end position="544"/>
    </location>
</feature>
<dbReference type="EMBL" id="JACBAZ010000003">
    <property type="protein sequence ID" value="NWK55958.1"/>
    <property type="molecule type" value="Genomic_DNA"/>
</dbReference>
<evidence type="ECO:0000313" key="3">
    <source>
        <dbReference type="Proteomes" id="UP000557872"/>
    </source>
</evidence>
<evidence type="ECO:0008006" key="4">
    <source>
        <dbReference type="Google" id="ProtNLM"/>
    </source>
</evidence>
<evidence type="ECO:0000313" key="2">
    <source>
        <dbReference type="EMBL" id="NWK55958.1"/>
    </source>
</evidence>
<gene>
    <name evidence="2" type="ORF">HW115_10065</name>
</gene>
<sequence>MKRLLIISLLLPFLLTSCFQEEKTFIINPDGTGKVEFKATFPLDSVISLGNEKELTPEKKAKNAVTKIIEESEGVAAWANVSYKINDEGKIEFQGTAYFKDLNKVELKMGSIDSNTLKPTLVKKNGLVTIECALESKNGDKAKPKKDQPKWDEMTEKQQKLAIAKTRQQLQQMKGMLSGMAGDMSTKVTIQLPIPGQKASGFKKLSDSSFSITQTGQMMLDGIDKVLADEKIMQTISGDINMTDEPPAEVMHQMFGFSINPTVSFPATAKPAFDYKKELKAAQKAAPAMMKKLGLSVTPPAPMVGEAKFKSLKVAGIRIVTPAPDQKVRAFNWSEGTSIALIGELPGAVISADEGTIETFTLNNGQDLLSTKKWDQKPRSIDLSEDGTLLGFEVQTDQLPEDGATSIKMLKGEIICMAASSSQTVDLEFAKVAEGEESEHYGAKITKFKESKYNEGQKELSIQFELKRNLIKKVSFFDKDGTELKVKEHGYSWSGKRGTLSFLCDDTLPEDCVIALDLYTDLKQHAFPFKIENSPLIPVSPKSK</sequence>
<accession>A0A851GDW6</accession>
<dbReference type="RefSeq" id="WP_178932503.1">
    <property type="nucleotide sequence ID" value="NZ_JACBAZ010000003.1"/>
</dbReference>
<keyword evidence="3" id="KW-1185">Reference proteome</keyword>
<dbReference type="PROSITE" id="PS51257">
    <property type="entry name" value="PROKAR_LIPOPROTEIN"/>
    <property type="match status" value="1"/>
</dbReference>
<organism evidence="2 3">
    <name type="scientific">Oceaniferula marina</name>
    <dbReference type="NCBI Taxonomy" id="2748318"/>
    <lineage>
        <taxon>Bacteria</taxon>
        <taxon>Pseudomonadati</taxon>
        <taxon>Verrucomicrobiota</taxon>
        <taxon>Verrucomicrobiia</taxon>
        <taxon>Verrucomicrobiales</taxon>
        <taxon>Verrucomicrobiaceae</taxon>
        <taxon>Oceaniferula</taxon>
    </lineage>
</organism>
<reference evidence="2 3" key="1">
    <citation type="submission" date="2020-07" db="EMBL/GenBank/DDBJ databases">
        <title>Roseicoccus Jingziensis gen. nov., sp. nov., isolated from coastal seawater.</title>
        <authorList>
            <person name="Feng X."/>
        </authorList>
    </citation>
    <scope>NUCLEOTIDE SEQUENCE [LARGE SCALE GENOMIC DNA]</scope>
    <source>
        <strain evidence="2 3">N1E253</strain>
    </source>
</reference>
<protein>
    <recommendedName>
        <fullName evidence="4">Lipoprotein</fullName>
    </recommendedName>
</protein>
<evidence type="ECO:0000256" key="1">
    <source>
        <dbReference type="SAM" id="SignalP"/>
    </source>
</evidence>
<comment type="caution">
    <text evidence="2">The sequence shown here is derived from an EMBL/GenBank/DDBJ whole genome shotgun (WGS) entry which is preliminary data.</text>
</comment>
<proteinExistence type="predicted"/>